<organism evidence="1 2">
    <name type="scientific">Tectimicrobiota bacterium</name>
    <dbReference type="NCBI Taxonomy" id="2528274"/>
    <lineage>
        <taxon>Bacteria</taxon>
        <taxon>Pseudomonadati</taxon>
        <taxon>Nitrospinota/Tectimicrobiota group</taxon>
        <taxon>Candidatus Tectimicrobiota</taxon>
    </lineage>
</organism>
<sequence>MEQKFKATDRRPWDPNLLSCTPTLEMGIDIGDLSSLILCSERPLLEVLELALELMRSCACNRDPGRDGCYRCLYAYRNSYELVDAQGEIVATAELGWEGLRVAFLREEERAYARSFEDAGWRAFPLVEAMADPESYIPLHRG</sequence>
<dbReference type="AlphaFoldDB" id="A0A932CN21"/>
<gene>
    <name evidence="1" type="ORF">HYY20_04505</name>
</gene>
<evidence type="ECO:0008006" key="3">
    <source>
        <dbReference type="Google" id="ProtNLM"/>
    </source>
</evidence>
<protein>
    <recommendedName>
        <fullName evidence="3">DUF1998 domain-containing protein</fullName>
    </recommendedName>
</protein>
<name>A0A932CN21_UNCTE</name>
<reference evidence="1" key="1">
    <citation type="submission" date="2020-07" db="EMBL/GenBank/DDBJ databases">
        <title>Huge and variable diversity of episymbiotic CPR bacteria and DPANN archaea in groundwater ecosystems.</title>
        <authorList>
            <person name="He C.Y."/>
            <person name="Keren R."/>
            <person name="Whittaker M."/>
            <person name="Farag I.F."/>
            <person name="Doudna J."/>
            <person name="Cate J.H.D."/>
            <person name="Banfield J.F."/>
        </authorList>
    </citation>
    <scope>NUCLEOTIDE SEQUENCE</scope>
    <source>
        <strain evidence="1">NC_groundwater_672_Ag_B-0.1um_62_36</strain>
    </source>
</reference>
<dbReference type="Proteomes" id="UP000769766">
    <property type="component" value="Unassembled WGS sequence"/>
</dbReference>
<accession>A0A932CN21</accession>
<dbReference type="EMBL" id="JACPRF010000139">
    <property type="protein sequence ID" value="MBI2876122.1"/>
    <property type="molecule type" value="Genomic_DNA"/>
</dbReference>
<proteinExistence type="predicted"/>
<evidence type="ECO:0000313" key="2">
    <source>
        <dbReference type="Proteomes" id="UP000769766"/>
    </source>
</evidence>
<comment type="caution">
    <text evidence="1">The sequence shown here is derived from an EMBL/GenBank/DDBJ whole genome shotgun (WGS) entry which is preliminary data.</text>
</comment>
<evidence type="ECO:0000313" key="1">
    <source>
        <dbReference type="EMBL" id="MBI2876122.1"/>
    </source>
</evidence>